<dbReference type="OrthoDB" id="2029546at2"/>
<dbReference type="InterPro" id="IPR002989">
    <property type="entry name" value="Mycobac_pentapep"/>
</dbReference>
<gene>
    <name evidence="4" type="ORF">SAMN02910414_01041</name>
</gene>
<feature type="region of interest" description="Disordered" evidence="1">
    <location>
        <begin position="81"/>
        <end position="113"/>
    </location>
</feature>
<dbReference type="RefSeq" id="WP_074716766.1">
    <property type="nucleotide sequence ID" value="NZ_FNPG01000010.1"/>
</dbReference>
<name>A0A1H3I149_9FIRM</name>
<dbReference type="Pfam" id="PF13240">
    <property type="entry name" value="Zn_Ribbon_1"/>
    <property type="match status" value="1"/>
</dbReference>
<reference evidence="4 5" key="1">
    <citation type="submission" date="2016-10" db="EMBL/GenBank/DDBJ databases">
        <authorList>
            <person name="de Groot N.N."/>
        </authorList>
    </citation>
    <scope>NUCLEOTIDE SEQUENCE [LARGE SCALE GENOMIC DNA]</scope>
    <source>
        <strain evidence="4 5">DSM 14045</strain>
    </source>
</reference>
<evidence type="ECO:0000256" key="2">
    <source>
        <dbReference type="SAM" id="Phobius"/>
    </source>
</evidence>
<dbReference type="STRING" id="1122142.SAMN02910414_01041"/>
<feature type="transmembrane region" description="Helical" evidence="2">
    <location>
        <begin position="153"/>
        <end position="172"/>
    </location>
</feature>
<evidence type="ECO:0000256" key="1">
    <source>
        <dbReference type="SAM" id="MobiDB-lite"/>
    </source>
</evidence>
<organism evidence="4 5">
    <name type="scientific">Lachnobacterium bovis DSM 14045</name>
    <dbReference type="NCBI Taxonomy" id="1122142"/>
    <lineage>
        <taxon>Bacteria</taxon>
        <taxon>Bacillati</taxon>
        <taxon>Bacillota</taxon>
        <taxon>Clostridia</taxon>
        <taxon>Lachnospirales</taxon>
        <taxon>Lachnospiraceae</taxon>
        <taxon>Lachnobacterium</taxon>
    </lineage>
</organism>
<proteinExistence type="predicted"/>
<accession>A0A1H3I149</accession>
<evidence type="ECO:0000313" key="5">
    <source>
        <dbReference type="Proteomes" id="UP000183918"/>
    </source>
</evidence>
<dbReference type="Pfam" id="PF01469">
    <property type="entry name" value="Pentapeptide_2"/>
    <property type="match status" value="1"/>
</dbReference>
<dbReference type="AlphaFoldDB" id="A0A1H3I149"/>
<feature type="compositionally biased region" description="Polar residues" evidence="1">
    <location>
        <begin position="31"/>
        <end position="40"/>
    </location>
</feature>
<keyword evidence="2" id="KW-0472">Membrane</keyword>
<sequence length="510" mass="56935">MVCNKCGAENEQGAVFCGSCGAKLEETVVENTSTTQQESAVGTEARVSLNKTETSSNETKDTNNESVSFDYSYSTTNNGVDNNANQNQGFQNQGMPNQGFQNQGMPNQGFQNQGMPNQGFQNQGMPNQGFQNQGMPNQGFQNQGMPRKPMSNAAKVLIGTIAAAVVAFVVFVCVGNSQANYSNTADRYYKAVTNYDYKTINKYADAEDKSFLTEKNFKESFDLDKKFQGKLVNKEDDNRYDFPGRKTRKYNIETKNGKKGTLTLAGTESKSRSFIFFKKWNIDCGQVVSRKVTMLVPKNAKLYINGVEVSRKYITNKSSSSETYTIPALYAGQYKLSVKVKGRSKITVTRIIGSKVVVGENPSSFISLTRLSLSDNDQKDLLKKAKKDFTKIVQSAQMCDDYSKVKKYFGTSSSYEYDDLCDDFTHSNYEEGKCNMQFTSMEADVIDNSSEHPSVRIKLEGKCDEVVGRVEGTTLSNIEKDKDIDGHVSISYKYDEKKGWVITRISFFVL</sequence>
<protein>
    <submittedName>
        <fullName evidence="4">Pentapeptide repeat-containing protein</fullName>
    </submittedName>
</protein>
<dbReference type="InterPro" id="IPR026870">
    <property type="entry name" value="Zinc_ribbon_dom"/>
</dbReference>
<keyword evidence="2" id="KW-0812">Transmembrane</keyword>
<evidence type="ECO:0000313" key="4">
    <source>
        <dbReference type="EMBL" id="SDY21430.1"/>
    </source>
</evidence>
<evidence type="ECO:0000259" key="3">
    <source>
        <dbReference type="Pfam" id="PF13240"/>
    </source>
</evidence>
<keyword evidence="2" id="KW-1133">Transmembrane helix</keyword>
<feature type="domain" description="Zinc-ribbon" evidence="3">
    <location>
        <begin position="3"/>
        <end position="24"/>
    </location>
</feature>
<keyword evidence="5" id="KW-1185">Reference proteome</keyword>
<feature type="region of interest" description="Disordered" evidence="1">
    <location>
        <begin position="31"/>
        <end position="67"/>
    </location>
</feature>
<dbReference type="Proteomes" id="UP000183918">
    <property type="component" value="Unassembled WGS sequence"/>
</dbReference>
<dbReference type="EMBL" id="FNPG01000010">
    <property type="protein sequence ID" value="SDY21430.1"/>
    <property type="molecule type" value="Genomic_DNA"/>
</dbReference>
<feature type="compositionally biased region" description="Low complexity" evidence="1">
    <location>
        <begin position="81"/>
        <end position="105"/>
    </location>
</feature>